<keyword evidence="2" id="KW-1133">Transmembrane helix</keyword>
<evidence type="ECO:0000313" key="4">
    <source>
        <dbReference type="Proteomes" id="UP001596391"/>
    </source>
</evidence>
<feature type="transmembrane region" description="Helical" evidence="2">
    <location>
        <begin position="986"/>
        <end position="1008"/>
    </location>
</feature>
<dbReference type="EMBL" id="JBHSWI010000001">
    <property type="protein sequence ID" value="MFC6645719.1"/>
    <property type="molecule type" value="Genomic_DNA"/>
</dbReference>
<feature type="transmembrane region" description="Helical" evidence="2">
    <location>
        <begin position="885"/>
        <end position="907"/>
    </location>
</feature>
<accession>A0ABW1Z8D6</accession>
<feature type="transmembrane region" description="Helical" evidence="2">
    <location>
        <begin position="1020"/>
        <end position="1043"/>
    </location>
</feature>
<feature type="transmembrane region" description="Helical" evidence="2">
    <location>
        <begin position="430"/>
        <end position="451"/>
    </location>
</feature>
<keyword evidence="4" id="KW-1185">Reference proteome</keyword>
<keyword evidence="2" id="KW-0472">Membrane</keyword>
<evidence type="ECO:0000313" key="3">
    <source>
        <dbReference type="EMBL" id="MFC6645719.1"/>
    </source>
</evidence>
<protein>
    <submittedName>
        <fullName evidence="3">Efflux RND transporter permease subunit</fullName>
    </submittedName>
</protein>
<dbReference type="Gene3D" id="1.20.1640.10">
    <property type="entry name" value="Multidrug efflux transporter AcrB transmembrane domain"/>
    <property type="match status" value="2"/>
</dbReference>
<name>A0ABW1Z8D6_9BACT</name>
<feature type="transmembrane region" description="Helical" evidence="2">
    <location>
        <begin position="914"/>
        <end position="932"/>
    </location>
</feature>
<dbReference type="Gene3D" id="3.30.70.1430">
    <property type="entry name" value="Multidrug efflux transporter AcrB pore domain"/>
    <property type="match status" value="2"/>
</dbReference>
<dbReference type="Pfam" id="PF00873">
    <property type="entry name" value="ACR_tran"/>
    <property type="match status" value="1"/>
</dbReference>
<dbReference type="PANTHER" id="PTHR32063">
    <property type="match status" value="1"/>
</dbReference>
<dbReference type="SUPFAM" id="SSF82714">
    <property type="entry name" value="Multidrug efflux transporter AcrB TolC docking domain, DN and DC subdomains"/>
    <property type="match status" value="2"/>
</dbReference>
<dbReference type="Gene3D" id="3.30.70.1320">
    <property type="entry name" value="Multidrug efflux transporter AcrB pore domain like"/>
    <property type="match status" value="1"/>
</dbReference>
<feature type="compositionally biased region" description="Polar residues" evidence="1">
    <location>
        <begin position="1076"/>
        <end position="1095"/>
    </location>
</feature>
<dbReference type="SUPFAM" id="SSF82866">
    <property type="entry name" value="Multidrug efflux transporter AcrB transmembrane domain"/>
    <property type="match status" value="2"/>
</dbReference>
<dbReference type="Gene3D" id="3.30.70.1440">
    <property type="entry name" value="Multidrug efflux transporter AcrB pore domain"/>
    <property type="match status" value="1"/>
</dbReference>
<evidence type="ECO:0000256" key="2">
    <source>
        <dbReference type="SAM" id="Phobius"/>
    </source>
</evidence>
<dbReference type="Proteomes" id="UP001596391">
    <property type="component" value="Unassembled WGS sequence"/>
</dbReference>
<reference evidence="4" key="1">
    <citation type="journal article" date="2019" name="Int. J. Syst. Evol. Microbiol.">
        <title>The Global Catalogue of Microorganisms (GCM) 10K type strain sequencing project: providing services to taxonomists for standard genome sequencing and annotation.</title>
        <authorList>
            <consortium name="The Broad Institute Genomics Platform"/>
            <consortium name="The Broad Institute Genome Sequencing Center for Infectious Disease"/>
            <person name="Wu L."/>
            <person name="Ma J."/>
        </authorList>
    </citation>
    <scope>NUCLEOTIDE SEQUENCE [LARGE SCALE GENOMIC DNA]</scope>
    <source>
        <strain evidence="4">CGMCC 1.16026</strain>
    </source>
</reference>
<proteinExistence type="predicted"/>
<sequence length="1095" mass="120294">MWIVRLALRRPYTFVVLSLLIALLGIGSAIETPKDIFPYINIPVVSVVWTYSGLTPDEMQGRIVTVAERALTTTVNDMEHTESQSYQGVSIIKVFFQPNVKVELAFSQVTAIMQTVLRTLPPGSYPPFVLKYDASSVPILQMSLSGEGLSEADLYDDGLQFVRPRLANVKGASVPLPFGGKVKQVMVDTDPNLLFAHHLSATDVSTAISQQNLILPAGTARLGSREYVVKTNSSPDELSALNDLPIRASNGALVYVKDVAQVHMGYAVQTNIVRENGKRAALLTVLKNGQTSTLDIVSNTKKMIPQLTAGLGNLKITPLFDQSLFVRTSIEEVVREACIAAALTGLMILLFLGSWRSTLIVCTSIPLSIATSLIILSALGETINVMTLGGMALAVGILVDDATVEIENTHRNMEEKKPLTRAILDSAQQVAAPAFVSTLSICIVFIPVVLLTGAAKFLFTPLAEAVAFAMMASYFLSRTIVPTMMHFLLKKEIHLYQTPGESEREAKRNFVWRWHMKFDHQFERMQRQYMRGLNWCLENAKLTLVLFAALVVISLPMIFFIGRDFFPYVDSGQMNLHVNPPQGMRIEDSEQYFASIEAEIRRVVPAERVELILDNIGLPNSGINLAFTNSSTISNGDGDIQIALKPGKKDTQEYMRKLRDDLKVKFPDGEFFFTPANITNQILDFGLPAPIDVQVTGHGEGNYKIALELKNKIAEIPGAVDVHIHQRVAFPTMHIDVDRSRSRQLGLTQQDVAQSTLISLTGTGQTAPNEWLNPKNEVNYQIVTQTPQYRIDSLPALSQTPVTTAAGNSSQLLGNLAKFRRDLTPIVENHYNIQPTYDVYADVDRRDLGGVADEINKIVADTQKTLPKTTTITVRGEVATMNESFIRLGVGIIFAIGLVYLLMAVNFQSWLDPVIILMALPGAFCGILWMLFITQTTFSVPSLMGAIMTIGVATANSILMVVFANDERLAGKSQYDAALNAGHTRLRPVLMTALAMIIGMLPMALAFGEGGEQNAPLGRAVIGGLLFATVSTLFLVPTIYSLLKGAPPKDYTYLVEEEYHENDPDHMPPHVPLDPSTGQPQVTRNDNQGPQEQHA</sequence>
<feature type="transmembrane region" description="Helical" evidence="2">
    <location>
        <begin position="944"/>
        <end position="965"/>
    </location>
</feature>
<dbReference type="RefSeq" id="WP_263369439.1">
    <property type="nucleotide sequence ID" value="NZ_JAGSYD010000001.1"/>
</dbReference>
<dbReference type="InterPro" id="IPR027463">
    <property type="entry name" value="AcrB_DN_DC_subdom"/>
</dbReference>
<evidence type="ECO:0000256" key="1">
    <source>
        <dbReference type="SAM" id="MobiDB-lite"/>
    </source>
</evidence>
<feature type="transmembrane region" description="Helical" evidence="2">
    <location>
        <begin position="540"/>
        <end position="561"/>
    </location>
</feature>
<keyword evidence="2" id="KW-0812">Transmembrane</keyword>
<dbReference type="SUPFAM" id="SSF82693">
    <property type="entry name" value="Multidrug efflux transporter AcrB pore domain, PN1, PN2, PC1 and PC2 subdomains"/>
    <property type="match status" value="2"/>
</dbReference>
<gene>
    <name evidence="3" type="ORF">ACFQBQ_09035</name>
</gene>
<organism evidence="3 4">
    <name type="scientific">Granulicella cerasi</name>
    <dbReference type="NCBI Taxonomy" id="741063"/>
    <lineage>
        <taxon>Bacteria</taxon>
        <taxon>Pseudomonadati</taxon>
        <taxon>Acidobacteriota</taxon>
        <taxon>Terriglobia</taxon>
        <taxon>Terriglobales</taxon>
        <taxon>Acidobacteriaceae</taxon>
        <taxon>Granulicella</taxon>
    </lineage>
</organism>
<feature type="region of interest" description="Disordered" evidence="1">
    <location>
        <begin position="1060"/>
        <end position="1095"/>
    </location>
</feature>
<feature type="transmembrane region" description="Helical" evidence="2">
    <location>
        <begin position="359"/>
        <end position="379"/>
    </location>
</feature>
<dbReference type="InterPro" id="IPR001036">
    <property type="entry name" value="Acrflvin-R"/>
</dbReference>
<dbReference type="Gene3D" id="3.30.2090.10">
    <property type="entry name" value="Multidrug efflux transporter AcrB TolC docking domain, DN and DC subdomains"/>
    <property type="match status" value="2"/>
</dbReference>
<dbReference type="PANTHER" id="PTHR32063:SF8">
    <property type="entry name" value="CATION EFFLUX PROTEIN"/>
    <property type="match status" value="1"/>
</dbReference>
<dbReference type="PRINTS" id="PR00702">
    <property type="entry name" value="ACRIFLAVINRP"/>
</dbReference>
<comment type="caution">
    <text evidence="3">The sequence shown here is derived from an EMBL/GenBank/DDBJ whole genome shotgun (WGS) entry which is preliminary data.</text>
</comment>